<accession>A0AA44A5Q8</accession>
<dbReference type="PANTHER" id="PTHR38481:SF1">
    <property type="entry name" value="HYALURONATE LYASE"/>
    <property type="match status" value="1"/>
</dbReference>
<dbReference type="Pfam" id="PF08124">
    <property type="entry name" value="Lyase_8_N"/>
    <property type="match status" value="1"/>
</dbReference>
<name>A0AA44A5Q8_ECOLX</name>
<dbReference type="InterPro" id="IPR038970">
    <property type="entry name" value="Lyase_8"/>
</dbReference>
<dbReference type="EMBL" id="SQQU01000429">
    <property type="protein sequence ID" value="MQS33965.1"/>
    <property type="molecule type" value="Genomic_DNA"/>
</dbReference>
<dbReference type="Proteomes" id="UP000460351">
    <property type="component" value="Unassembled WGS sequence"/>
</dbReference>
<feature type="non-terminal residue" evidence="3">
    <location>
        <position position="1"/>
    </location>
</feature>
<feature type="domain" description="Polysaccharide lyase 8 N-terminal alpha-helical" evidence="2">
    <location>
        <begin position="41"/>
        <end position="177"/>
    </location>
</feature>
<dbReference type="AlphaFoldDB" id="A0AA44A5Q8"/>
<comment type="caution">
    <text evidence="3">The sequence shown here is derived from an EMBL/GenBank/DDBJ whole genome shotgun (WGS) entry which is preliminary data.</text>
</comment>
<feature type="coiled-coil region" evidence="1">
    <location>
        <begin position="48"/>
        <end position="82"/>
    </location>
</feature>
<sequence>LLMAGVITLNGGEFRSIDKHQIAVADTNVQTLDYEKLRNTWLDVNYGYNQYDEKNDAMKKKFDATENEAKKLLEDMKTENDRKYLWDSAKDLDTKSADMTRTYRNIEKIAEAMKHKNTKLKTDENKKKVKDALEWLHKNAYGKEPTEKVKELSENFKITDSSKKKALNWWDYEIGTP</sequence>
<reference evidence="3 4" key="1">
    <citation type="journal article" date="2019" name="Microorganisms">
        <title>Characteristics of Carbapenem-Resistant and Colistin-Resistant Escherichia coli Co-Producing NDM-1 and MCR-1 from Pig Farms in China.</title>
        <authorList>
            <person name="Peng Z."/>
            <person name="Li X."/>
            <person name="Hu Z."/>
            <person name="Li Z."/>
            <person name="Lv Y."/>
            <person name="Lei M."/>
            <person name="Wu B."/>
            <person name="Chen H."/>
            <person name="Wang X."/>
        </authorList>
    </citation>
    <scope>NUCLEOTIDE SEQUENCE [LARGE SCALE GENOMIC DNA]</scope>
    <source>
        <strain evidence="3 4">RXD010</strain>
    </source>
</reference>
<dbReference type="SUPFAM" id="SSF48230">
    <property type="entry name" value="Chondroitin AC/alginate lyase"/>
    <property type="match status" value="1"/>
</dbReference>
<keyword evidence="3" id="KW-0456">Lyase</keyword>
<protein>
    <submittedName>
        <fullName evidence="3">Hyaluronate lyase</fullName>
    </submittedName>
</protein>
<dbReference type="InterPro" id="IPR012970">
    <property type="entry name" value="Lyase_8_alpha_N"/>
</dbReference>
<evidence type="ECO:0000259" key="2">
    <source>
        <dbReference type="Pfam" id="PF08124"/>
    </source>
</evidence>
<organism evidence="3 4">
    <name type="scientific">Escherichia coli</name>
    <dbReference type="NCBI Taxonomy" id="562"/>
    <lineage>
        <taxon>Bacteria</taxon>
        <taxon>Pseudomonadati</taxon>
        <taxon>Pseudomonadota</taxon>
        <taxon>Gammaproteobacteria</taxon>
        <taxon>Enterobacterales</taxon>
        <taxon>Enterobacteriaceae</taxon>
        <taxon>Escherichia</taxon>
    </lineage>
</organism>
<proteinExistence type="predicted"/>
<keyword evidence="1" id="KW-0175">Coiled coil</keyword>
<evidence type="ECO:0000256" key="1">
    <source>
        <dbReference type="SAM" id="Coils"/>
    </source>
</evidence>
<dbReference type="InterPro" id="IPR008929">
    <property type="entry name" value="Chondroitin_lyas"/>
</dbReference>
<feature type="non-terminal residue" evidence="3">
    <location>
        <position position="177"/>
    </location>
</feature>
<gene>
    <name evidence="3" type="ORF">E4K51_28715</name>
</gene>
<evidence type="ECO:0000313" key="3">
    <source>
        <dbReference type="EMBL" id="MQS33965.1"/>
    </source>
</evidence>
<dbReference type="PANTHER" id="PTHR38481">
    <property type="entry name" value="HYALURONATE LYASE"/>
    <property type="match status" value="1"/>
</dbReference>
<dbReference type="GO" id="GO:0016829">
    <property type="term" value="F:lyase activity"/>
    <property type="evidence" value="ECO:0007669"/>
    <property type="project" value="UniProtKB-KW"/>
</dbReference>
<dbReference type="Gene3D" id="1.50.10.100">
    <property type="entry name" value="Chondroitin AC/alginate lyase"/>
    <property type="match status" value="1"/>
</dbReference>
<evidence type="ECO:0000313" key="4">
    <source>
        <dbReference type="Proteomes" id="UP000460351"/>
    </source>
</evidence>